<name>A0ABT3SI63_9MYCO</name>
<accession>A0ABT3SI63</accession>
<dbReference type="RefSeq" id="WP_265998996.1">
    <property type="nucleotide sequence ID" value="NZ_JAPJDN010000021.1"/>
</dbReference>
<feature type="transmembrane region" description="Helical" evidence="1">
    <location>
        <begin position="63"/>
        <end position="90"/>
    </location>
</feature>
<evidence type="ECO:0000313" key="2">
    <source>
        <dbReference type="EMBL" id="MCX2939143.1"/>
    </source>
</evidence>
<dbReference type="Proteomes" id="UP001300745">
    <property type="component" value="Unassembled WGS sequence"/>
</dbReference>
<keyword evidence="1" id="KW-1133">Transmembrane helix</keyword>
<evidence type="ECO:0000313" key="3">
    <source>
        <dbReference type="Proteomes" id="UP001300745"/>
    </source>
</evidence>
<dbReference type="Pfam" id="PF09490">
    <property type="entry name" value="CbtA"/>
    <property type="match status" value="1"/>
</dbReference>
<keyword evidence="1" id="KW-0812">Transmembrane</keyword>
<keyword evidence="1" id="KW-0472">Membrane</keyword>
<evidence type="ECO:0000256" key="1">
    <source>
        <dbReference type="SAM" id="Phobius"/>
    </source>
</evidence>
<gene>
    <name evidence="2" type="ORF">ORI27_20810</name>
</gene>
<keyword evidence="3" id="KW-1185">Reference proteome</keyword>
<reference evidence="2 3" key="1">
    <citation type="submission" date="2022-11" db="EMBL/GenBank/DDBJ databases">
        <title>Mycobacterium sp. nov.</title>
        <authorList>
            <person name="Papic B."/>
            <person name="Spicic S."/>
            <person name="Duvnjak S."/>
        </authorList>
    </citation>
    <scope>NUCLEOTIDE SEQUENCE [LARGE SCALE GENOMIC DNA]</scope>
    <source>
        <strain evidence="2 3">CVI_P4</strain>
    </source>
</reference>
<proteinExistence type="predicted"/>
<protein>
    <submittedName>
        <fullName evidence="2">CbtA family protein</fullName>
    </submittedName>
</protein>
<dbReference type="InterPro" id="IPR012666">
    <property type="entry name" value="CbtA_put"/>
</dbReference>
<comment type="caution">
    <text evidence="2">The sequence shown here is derived from an EMBL/GenBank/DDBJ whole genome shotgun (WGS) entry which is preliminary data.</text>
</comment>
<feature type="transmembrane region" description="Helical" evidence="1">
    <location>
        <begin position="102"/>
        <end position="122"/>
    </location>
</feature>
<feature type="transmembrane region" description="Helical" evidence="1">
    <location>
        <begin position="142"/>
        <end position="162"/>
    </location>
</feature>
<dbReference type="EMBL" id="JAPJDO010000021">
    <property type="protein sequence ID" value="MCX2939143.1"/>
    <property type="molecule type" value="Genomic_DNA"/>
</dbReference>
<organism evidence="2 3">
    <name type="scientific">Mycobacterium pinniadriaticum</name>
    <dbReference type="NCBI Taxonomy" id="2994102"/>
    <lineage>
        <taxon>Bacteria</taxon>
        <taxon>Bacillati</taxon>
        <taxon>Actinomycetota</taxon>
        <taxon>Actinomycetes</taxon>
        <taxon>Mycobacteriales</taxon>
        <taxon>Mycobacteriaceae</taxon>
        <taxon>Mycobacterium</taxon>
    </lineage>
</organism>
<feature type="transmembrane region" description="Helical" evidence="1">
    <location>
        <begin position="215"/>
        <end position="233"/>
    </location>
</feature>
<sequence>MNNRIIALGLVAGLVSGLVSFAYVRLRVSPLVDLAIGQEEGGAHPHAPAAEHELFSRAVQENVGAGVGTVMFAIVLGALLSVAVSALLIYLNRRGIVVDPRWPAGGLAAVGFLAVNLVPFLAFPANPPGVGAAETISPRTSAYLVILVVSVALAIGATILAVRLSPRVGGWTAIGLAFGCYLPAVTVVALTLPRFDEMPAHFPAGLLADFRLNSILTQAIMWLTLGVVFAAWLPRALTTRTVDAHS</sequence>
<feature type="transmembrane region" description="Helical" evidence="1">
    <location>
        <begin position="174"/>
        <end position="195"/>
    </location>
</feature>